<dbReference type="Pfam" id="PF12729">
    <property type="entry name" value="4HB_MCP_1"/>
    <property type="match status" value="1"/>
</dbReference>
<dbReference type="RefSeq" id="WP_180551537.1">
    <property type="nucleotide sequence ID" value="NZ_JACCKX010000001.1"/>
</dbReference>
<dbReference type="Gene3D" id="1.10.287.950">
    <property type="entry name" value="Methyl-accepting chemotaxis protein"/>
    <property type="match status" value="1"/>
</dbReference>
<reference evidence="6 9" key="1">
    <citation type="submission" date="2020-07" db="EMBL/GenBank/DDBJ databases">
        <authorList>
            <person name="Maaloum M."/>
        </authorList>
    </citation>
    <scope>NUCLEOTIDE SEQUENCE [LARGE SCALE GENOMIC DNA]</scope>
    <source>
        <strain evidence="6 9">GCS-AN-3</strain>
    </source>
</reference>
<feature type="compositionally biased region" description="Low complexity" evidence="3">
    <location>
        <begin position="449"/>
        <end position="468"/>
    </location>
</feature>
<dbReference type="EMBL" id="JACCKX010000001">
    <property type="protein sequence ID" value="NZA03297.1"/>
    <property type="molecule type" value="Genomic_DNA"/>
</dbReference>
<evidence type="ECO:0000313" key="8">
    <source>
        <dbReference type="EMBL" id="NZA03441.1"/>
    </source>
</evidence>
<evidence type="ECO:0000313" key="6">
    <source>
        <dbReference type="EMBL" id="NZA03297.1"/>
    </source>
</evidence>
<dbReference type="PROSITE" id="PS50111">
    <property type="entry name" value="CHEMOTAXIS_TRANSDUC_2"/>
    <property type="match status" value="1"/>
</dbReference>
<keyword evidence="1 2" id="KW-0807">Transducer</keyword>
<feature type="domain" description="Methyl-accepting transducer" evidence="5">
    <location>
        <begin position="57"/>
        <end position="293"/>
    </location>
</feature>
<name>A0A853IZC3_9BURK</name>
<dbReference type="SMART" id="SM00283">
    <property type="entry name" value="MA"/>
    <property type="match status" value="1"/>
</dbReference>
<dbReference type="InterPro" id="IPR004089">
    <property type="entry name" value="MCPsignal_dom"/>
</dbReference>
<organism evidence="6 9">
    <name type="scientific">Ottowia beijingensis</name>
    <dbReference type="NCBI Taxonomy" id="1207057"/>
    <lineage>
        <taxon>Bacteria</taxon>
        <taxon>Pseudomonadati</taxon>
        <taxon>Pseudomonadota</taxon>
        <taxon>Betaproteobacteria</taxon>
        <taxon>Burkholderiales</taxon>
        <taxon>Comamonadaceae</taxon>
        <taxon>Ottowia</taxon>
    </lineage>
</organism>
<dbReference type="GO" id="GO:0007165">
    <property type="term" value="P:signal transduction"/>
    <property type="evidence" value="ECO:0007669"/>
    <property type="project" value="UniProtKB-KW"/>
</dbReference>
<evidence type="ECO:0000256" key="3">
    <source>
        <dbReference type="SAM" id="MobiDB-lite"/>
    </source>
</evidence>
<feature type="region of interest" description="Disordered" evidence="3">
    <location>
        <begin position="442"/>
        <end position="485"/>
    </location>
</feature>
<comment type="caution">
    <text evidence="6">The sequence shown here is derived from an EMBL/GenBank/DDBJ whole genome shotgun (WGS) entry which is preliminary data.</text>
</comment>
<evidence type="ECO:0000313" key="9">
    <source>
        <dbReference type="Proteomes" id="UP000589716"/>
    </source>
</evidence>
<dbReference type="EMBL" id="JACCKX010000003">
    <property type="protein sequence ID" value="NZA03441.1"/>
    <property type="molecule type" value="Genomic_DNA"/>
</dbReference>
<sequence>MNMLAWWNPATGLGFALGLLCGMALVALVAWCSRGRLRWRNRRGASRQTVLAQIDQHALDVIVNNASMLSSFTRVVAFSRTQESSLQALDQSVHGLSESVETVVQSADISRQQVQSMYELALDGDRLLRETTEQITALGSSAHGLDVRFGEVRQHTAAIDGILSMIKNVAMQTHLLSLNAAVEAARAGEQGRGFAVVADEVRKLAARTSEATQQIQQMVVGITHSTQEADQFLQTVLQGMDSGVARTQQTSNALADIRARAEQALTATSSMAQAVQTQTHWGERLRQQSETLSQAAKESVEWIGKSNTQVRTVQAMVGQLKRETAALQPKRQALEVISDGVEEMRACNILIMNSETWNDVAAVVHRIGELDQLIDQAWAQAATLRTRAAGQDFDRAMAHYRQVRARMLECARQGDFDTIRQLVPEQVRPAYDRVKNALSALGDSTGRNVPATAAAATPQTSAPVPAVPSNRVTPVLRQAGQPFRL</sequence>
<evidence type="ECO:0000256" key="4">
    <source>
        <dbReference type="SAM" id="Phobius"/>
    </source>
</evidence>
<protein>
    <submittedName>
        <fullName evidence="6">MCP four helix bundle domain-containing protein</fullName>
    </submittedName>
</protein>
<dbReference type="Proteomes" id="UP000589716">
    <property type="component" value="Unassembled WGS sequence"/>
</dbReference>
<dbReference type="PANTHER" id="PTHR32089">
    <property type="entry name" value="METHYL-ACCEPTING CHEMOTAXIS PROTEIN MCPB"/>
    <property type="match status" value="1"/>
</dbReference>
<dbReference type="GO" id="GO:0016020">
    <property type="term" value="C:membrane"/>
    <property type="evidence" value="ECO:0007669"/>
    <property type="project" value="InterPro"/>
</dbReference>
<dbReference type="EMBL" id="JACCKX010000002">
    <property type="protein sequence ID" value="NZA03399.1"/>
    <property type="molecule type" value="Genomic_DNA"/>
</dbReference>
<keyword evidence="4" id="KW-1133">Transmembrane helix</keyword>
<accession>A0A853IZC3</accession>
<keyword evidence="4" id="KW-0472">Membrane</keyword>
<dbReference type="SUPFAM" id="SSF58104">
    <property type="entry name" value="Methyl-accepting chemotaxis protein (MCP) signaling domain"/>
    <property type="match status" value="1"/>
</dbReference>
<evidence type="ECO:0000259" key="5">
    <source>
        <dbReference type="PROSITE" id="PS50111"/>
    </source>
</evidence>
<dbReference type="Pfam" id="PF00015">
    <property type="entry name" value="MCPsignal"/>
    <property type="match status" value="1"/>
</dbReference>
<gene>
    <name evidence="6" type="ORF">H0I39_19135</name>
    <name evidence="7" type="ORF">H0I39_19885</name>
    <name evidence="8" type="ORF">H0I39_20325</name>
</gene>
<proteinExistence type="predicted"/>
<evidence type="ECO:0000256" key="1">
    <source>
        <dbReference type="ARBA" id="ARBA00023224"/>
    </source>
</evidence>
<evidence type="ECO:0000313" key="7">
    <source>
        <dbReference type="EMBL" id="NZA03399.1"/>
    </source>
</evidence>
<dbReference type="PANTHER" id="PTHR32089:SF112">
    <property type="entry name" value="LYSOZYME-LIKE PROTEIN-RELATED"/>
    <property type="match status" value="1"/>
</dbReference>
<keyword evidence="9" id="KW-1185">Reference proteome</keyword>
<evidence type="ECO:0000256" key="2">
    <source>
        <dbReference type="PROSITE-ProRule" id="PRU00284"/>
    </source>
</evidence>
<keyword evidence="4" id="KW-0812">Transmembrane</keyword>
<feature type="transmembrane region" description="Helical" evidence="4">
    <location>
        <begin position="12"/>
        <end position="33"/>
    </location>
</feature>
<dbReference type="InterPro" id="IPR024478">
    <property type="entry name" value="HlyB_4HB_MCP"/>
</dbReference>
<dbReference type="AlphaFoldDB" id="A0A853IZC3"/>